<evidence type="ECO:0000256" key="5">
    <source>
        <dbReference type="ARBA" id="ARBA00035353"/>
    </source>
</evidence>
<evidence type="ECO:0000256" key="1">
    <source>
        <dbReference type="ARBA" id="ARBA00010528"/>
    </source>
</evidence>
<dbReference type="EMBL" id="HBIK01001925">
    <property type="protein sequence ID" value="CAE0375970.1"/>
    <property type="molecule type" value="Transcribed_RNA"/>
</dbReference>
<dbReference type="InterPro" id="IPR045240">
    <property type="entry name" value="Ribosomal_uL4_euk/arch"/>
</dbReference>
<dbReference type="FunFam" id="3.40.1370.10:FF:000011">
    <property type="entry name" value="50S ribosomal protein L4"/>
    <property type="match status" value="1"/>
</dbReference>
<evidence type="ECO:0000256" key="6">
    <source>
        <dbReference type="SAM" id="MobiDB-lite"/>
    </source>
</evidence>
<feature type="compositionally biased region" description="Acidic residues" evidence="6">
    <location>
        <begin position="395"/>
        <end position="414"/>
    </location>
</feature>
<feature type="region of interest" description="Disordered" evidence="6">
    <location>
        <begin position="376"/>
        <end position="414"/>
    </location>
</feature>
<name>A0A7S3K7T6_EUPCR</name>
<dbReference type="GO" id="GO:1990904">
    <property type="term" value="C:ribonucleoprotein complex"/>
    <property type="evidence" value="ECO:0007669"/>
    <property type="project" value="UniProtKB-KW"/>
</dbReference>
<dbReference type="Pfam" id="PF00573">
    <property type="entry name" value="Ribosomal_L4"/>
    <property type="match status" value="1"/>
</dbReference>
<sequence length="414" mass="46485">MSARPTITVYSAKDKSQVGDSIPLPEVLTTPIRPDLVNVIHNSVAFNKRQARGVSLLAGHQTSAESWGTGRAVARIPRVGGSGSHRSGQGAFGNMCRKGHMFAPLKVYRKWHQKTNLRERRHAVASALAASAVAPLVMARGHRIDDVTEIPLVVDGFTGTKTKDVLNALITLGLKDELKRVALSKKIRTGKGKMRNRRYVKRRGPLIIHDITEKDIRLAARNILGVDTCRVQKLNILQLAPGGHVGRLIIWTKKAFENLETVFGTYKKAGVEKGGYRLQRHMVNTADLSRLINSDQIQSAIRAPRTPDTFTKKVNPLRNKEEKLRLNPFEQKKKELNIKQNEERTKARAARAKENRKNKLGQNFYSEFVKNVDATQKKDEEEWYAVDQQNKDSEDGSEEGSDEDEAEDEDEDDE</sequence>
<organism evidence="8">
    <name type="scientific">Euplotes crassus</name>
    <dbReference type="NCBI Taxonomy" id="5936"/>
    <lineage>
        <taxon>Eukaryota</taxon>
        <taxon>Sar</taxon>
        <taxon>Alveolata</taxon>
        <taxon>Ciliophora</taxon>
        <taxon>Intramacronucleata</taxon>
        <taxon>Spirotrichea</taxon>
        <taxon>Hypotrichia</taxon>
        <taxon>Euplotida</taxon>
        <taxon>Euplotidae</taxon>
        <taxon>Moneuplotes</taxon>
    </lineage>
</organism>
<proteinExistence type="inferred from homology"/>
<dbReference type="EMBL" id="CAMPGE010011490">
    <property type="protein sequence ID" value="CAI2370320.1"/>
    <property type="molecule type" value="Genomic_DNA"/>
</dbReference>
<dbReference type="Gene3D" id="3.40.1370.10">
    <property type="match status" value="1"/>
</dbReference>
<dbReference type="OrthoDB" id="10259785at2759"/>
<dbReference type="PANTHER" id="PTHR19431">
    <property type="entry name" value="60S RIBOSOMAL PROTEIN L4"/>
    <property type="match status" value="1"/>
</dbReference>
<evidence type="ECO:0000313" key="8">
    <source>
        <dbReference type="EMBL" id="CAE0375970.1"/>
    </source>
</evidence>
<dbReference type="SUPFAM" id="SSF52166">
    <property type="entry name" value="Ribosomal protein L4"/>
    <property type="match status" value="1"/>
</dbReference>
<reference evidence="9" key="2">
    <citation type="submission" date="2023-07" db="EMBL/GenBank/DDBJ databases">
        <authorList>
            <consortium name="AG Swart"/>
            <person name="Singh M."/>
            <person name="Singh A."/>
            <person name="Seah K."/>
            <person name="Emmerich C."/>
        </authorList>
    </citation>
    <scope>NUCLEOTIDE SEQUENCE</scope>
    <source>
        <strain evidence="9">DP1</strain>
    </source>
</reference>
<evidence type="ECO:0000259" key="7">
    <source>
        <dbReference type="Pfam" id="PF14374"/>
    </source>
</evidence>
<dbReference type="InterPro" id="IPR023574">
    <property type="entry name" value="Ribosomal_uL4_dom_sf"/>
</dbReference>
<gene>
    <name evidence="8" type="ORF">ECRA1380_LOCUS925</name>
    <name evidence="9" type="ORF">ECRASSUSDP1_LOCUS11631</name>
</gene>
<dbReference type="GO" id="GO:0003735">
    <property type="term" value="F:structural constituent of ribosome"/>
    <property type="evidence" value="ECO:0007669"/>
    <property type="project" value="InterPro"/>
</dbReference>
<dbReference type="AlphaFoldDB" id="A0A7S3K7T6"/>
<evidence type="ECO:0000313" key="10">
    <source>
        <dbReference type="Proteomes" id="UP001295684"/>
    </source>
</evidence>
<dbReference type="InterPro" id="IPR025755">
    <property type="entry name" value="Ribos_uL4_C_dom"/>
</dbReference>
<accession>A0A7S3K7T6</accession>
<keyword evidence="10" id="KW-1185">Reference proteome</keyword>
<dbReference type="GO" id="GO:0006412">
    <property type="term" value="P:translation"/>
    <property type="evidence" value="ECO:0007669"/>
    <property type="project" value="InterPro"/>
</dbReference>
<comment type="similarity">
    <text evidence="1">Belongs to the universal ribosomal protein uL4 family.</text>
</comment>
<reference evidence="8" key="1">
    <citation type="submission" date="2021-01" db="EMBL/GenBank/DDBJ databases">
        <authorList>
            <person name="Corre E."/>
            <person name="Pelletier E."/>
            <person name="Niang G."/>
            <person name="Scheremetjew M."/>
            <person name="Finn R."/>
            <person name="Kale V."/>
            <person name="Holt S."/>
            <person name="Cochrane G."/>
            <person name="Meng A."/>
            <person name="Brown T."/>
            <person name="Cohen L."/>
        </authorList>
    </citation>
    <scope>NUCLEOTIDE SEQUENCE</scope>
    <source>
        <strain evidence="8">CT5</strain>
    </source>
</reference>
<dbReference type="Pfam" id="PF14374">
    <property type="entry name" value="Ribos_L4_asso_C"/>
    <property type="match status" value="1"/>
</dbReference>
<evidence type="ECO:0000256" key="4">
    <source>
        <dbReference type="ARBA" id="ARBA00035244"/>
    </source>
</evidence>
<dbReference type="PROSITE" id="PS00939">
    <property type="entry name" value="RIBOSOMAL_L1E"/>
    <property type="match status" value="1"/>
</dbReference>
<dbReference type="GO" id="GO:0005840">
    <property type="term" value="C:ribosome"/>
    <property type="evidence" value="ECO:0007669"/>
    <property type="project" value="UniProtKB-KW"/>
</dbReference>
<keyword evidence="3" id="KW-0687">Ribonucleoprotein</keyword>
<dbReference type="InterPro" id="IPR013000">
    <property type="entry name" value="Ribosomal_uL4_euk/arc_CS"/>
</dbReference>
<dbReference type="Proteomes" id="UP001295684">
    <property type="component" value="Unassembled WGS sequence"/>
</dbReference>
<evidence type="ECO:0000313" key="9">
    <source>
        <dbReference type="EMBL" id="CAI2370320.1"/>
    </source>
</evidence>
<feature type="domain" description="Large ribosomal subunit protein uL4 C-terminal" evidence="7">
    <location>
        <begin position="275"/>
        <end position="346"/>
    </location>
</feature>
<keyword evidence="2" id="KW-0689">Ribosomal protein</keyword>
<evidence type="ECO:0000256" key="3">
    <source>
        <dbReference type="ARBA" id="ARBA00023274"/>
    </source>
</evidence>
<protein>
    <recommendedName>
        <fullName evidence="4">Large ribosomal subunit protein uL4</fullName>
    </recommendedName>
    <alternativeName>
        <fullName evidence="5">60S ribosomal protein L4</fullName>
    </alternativeName>
</protein>
<dbReference type="InterPro" id="IPR002136">
    <property type="entry name" value="Ribosomal_uL4"/>
</dbReference>
<evidence type="ECO:0000256" key="2">
    <source>
        <dbReference type="ARBA" id="ARBA00022980"/>
    </source>
</evidence>